<gene>
    <name evidence="1" type="ORF">HETSPECPRED_006706</name>
</gene>
<dbReference type="EMBL" id="CAJPDS010000046">
    <property type="protein sequence ID" value="CAF9927930.1"/>
    <property type="molecule type" value="Genomic_DNA"/>
</dbReference>
<protein>
    <submittedName>
        <fullName evidence="1">Uncharacterized protein</fullName>
    </submittedName>
</protein>
<proteinExistence type="predicted"/>
<evidence type="ECO:0000313" key="1">
    <source>
        <dbReference type="EMBL" id="CAF9927930.1"/>
    </source>
</evidence>
<sequence>MATFLEKLPIEIRNQIYEDLLLYKDGFILLKDKGKAVGPEGYKVGLNTAILRACKKAYAEGSDILYGLNRFRYAPEVFVSYEYMGMSPLTPFFQKIKHLEVARLDARTWQRYPWDTCTFVFDLADVLRFLSFLGCSLKTLYIEFVFQDGRFDGHDLYGGMQRNPSPSKTQACKENFEMALGDVQVETPIKISLDCFDEELGAMFEGIAKTTQFKERWTLTSDFRKTTPGLNDRRNELWVHFPPGFDLPGPSYGLNRTRYTWTWTISPATKVRTKECPELPEEEESIPIDDMD</sequence>
<comment type="caution">
    <text evidence="1">The sequence shown here is derived from an EMBL/GenBank/DDBJ whole genome shotgun (WGS) entry which is preliminary data.</text>
</comment>
<name>A0A8H3FQ60_9LECA</name>
<dbReference type="Proteomes" id="UP000664521">
    <property type="component" value="Unassembled WGS sequence"/>
</dbReference>
<reference evidence="1" key="1">
    <citation type="submission" date="2021-03" db="EMBL/GenBank/DDBJ databases">
        <authorList>
            <person name="Tagirdzhanova G."/>
        </authorList>
    </citation>
    <scope>NUCLEOTIDE SEQUENCE</scope>
</reference>
<evidence type="ECO:0000313" key="2">
    <source>
        <dbReference type="Proteomes" id="UP000664521"/>
    </source>
</evidence>
<organism evidence="1 2">
    <name type="scientific">Heterodermia speciosa</name>
    <dbReference type="NCBI Taxonomy" id="116794"/>
    <lineage>
        <taxon>Eukaryota</taxon>
        <taxon>Fungi</taxon>
        <taxon>Dikarya</taxon>
        <taxon>Ascomycota</taxon>
        <taxon>Pezizomycotina</taxon>
        <taxon>Lecanoromycetes</taxon>
        <taxon>OSLEUM clade</taxon>
        <taxon>Lecanoromycetidae</taxon>
        <taxon>Caliciales</taxon>
        <taxon>Physciaceae</taxon>
        <taxon>Heterodermia</taxon>
    </lineage>
</organism>
<dbReference type="OrthoDB" id="2951834at2759"/>
<accession>A0A8H3FQ60</accession>
<keyword evidence="2" id="KW-1185">Reference proteome</keyword>
<dbReference type="AlphaFoldDB" id="A0A8H3FQ60"/>